<dbReference type="InterPro" id="IPR016181">
    <property type="entry name" value="Acyl_CoA_acyltransferase"/>
</dbReference>
<dbReference type="InterPro" id="IPR000182">
    <property type="entry name" value="GNAT_dom"/>
</dbReference>
<evidence type="ECO:0000313" key="3">
    <source>
        <dbReference type="Proteomes" id="UP000321248"/>
    </source>
</evidence>
<evidence type="ECO:0000259" key="1">
    <source>
        <dbReference type="PROSITE" id="PS51186"/>
    </source>
</evidence>
<gene>
    <name evidence="2" type="ORF">FU658_09610</name>
</gene>
<dbReference type="PROSITE" id="PS51186">
    <property type="entry name" value="GNAT"/>
    <property type="match status" value="1"/>
</dbReference>
<dbReference type="OrthoDB" id="7057406at2"/>
<name>A0A5C8KPK9_9GAMM</name>
<reference evidence="2 3" key="1">
    <citation type="submission" date="2019-08" db="EMBL/GenBank/DDBJ databases">
        <authorList>
            <person name="Karlyshev A.V."/>
        </authorList>
    </citation>
    <scope>NUCLEOTIDE SEQUENCE [LARGE SCALE GENOMIC DNA]</scope>
    <source>
        <strain evidence="2 3">Alg18-2.2</strain>
    </source>
</reference>
<evidence type="ECO:0000313" key="2">
    <source>
        <dbReference type="EMBL" id="TXK62092.1"/>
    </source>
</evidence>
<keyword evidence="3" id="KW-1185">Reference proteome</keyword>
<dbReference type="EMBL" id="VRTS01000006">
    <property type="protein sequence ID" value="TXK62092.1"/>
    <property type="molecule type" value="Genomic_DNA"/>
</dbReference>
<dbReference type="Gene3D" id="3.40.630.30">
    <property type="match status" value="1"/>
</dbReference>
<dbReference type="AlphaFoldDB" id="A0A5C8KPK9"/>
<dbReference type="GO" id="GO:0016747">
    <property type="term" value="F:acyltransferase activity, transferring groups other than amino-acyl groups"/>
    <property type="evidence" value="ECO:0007669"/>
    <property type="project" value="InterPro"/>
</dbReference>
<sequence length="194" mass="21561">MVKRSKLDQPWHEQIVLDDGRVLHVRPIHPRDAEPLRAGFNLLSPEEVRQRFLHTVKELTAASAHRLTHIDPRREFAIVAAEPLPPGEAVVGAVARAAIDADGRHADFGIVVSRPLAGQGLGTLLLKRVIQWCRLKRLDSIYGDVFEDNLNMLGVARRLGFVREPHPDGYGITRIRLPLKPVAVRQPAATGRTA</sequence>
<dbReference type="Pfam" id="PF13302">
    <property type="entry name" value="Acetyltransf_3"/>
    <property type="match status" value="1"/>
</dbReference>
<dbReference type="Proteomes" id="UP000321248">
    <property type="component" value="Unassembled WGS sequence"/>
</dbReference>
<organism evidence="2 3">
    <name type="scientific">Alkalisalibacterium limincola</name>
    <dbReference type="NCBI Taxonomy" id="2699169"/>
    <lineage>
        <taxon>Bacteria</taxon>
        <taxon>Pseudomonadati</taxon>
        <taxon>Pseudomonadota</taxon>
        <taxon>Gammaproteobacteria</taxon>
        <taxon>Lysobacterales</taxon>
        <taxon>Lysobacteraceae</taxon>
        <taxon>Alkalisalibacterium</taxon>
    </lineage>
</organism>
<protein>
    <submittedName>
        <fullName evidence="2">GNAT family N-acetyltransferase</fullName>
    </submittedName>
</protein>
<comment type="caution">
    <text evidence="2">The sequence shown here is derived from an EMBL/GenBank/DDBJ whole genome shotgun (WGS) entry which is preliminary data.</text>
</comment>
<dbReference type="SUPFAM" id="SSF55729">
    <property type="entry name" value="Acyl-CoA N-acyltransferases (Nat)"/>
    <property type="match status" value="1"/>
</dbReference>
<accession>A0A5C8KPK9</accession>
<feature type="domain" description="N-acetyltransferase" evidence="1">
    <location>
        <begin position="23"/>
        <end position="180"/>
    </location>
</feature>
<proteinExistence type="predicted"/>